<protein>
    <submittedName>
        <fullName evidence="2">Uncharacterized protein</fullName>
    </submittedName>
</protein>
<dbReference type="Proteomes" id="UP000291301">
    <property type="component" value="Unassembled WGS sequence"/>
</dbReference>
<sequence length="112" mass="11679">MLKIGAIIVMLLYALAAIPAHASGAGYGGKVNSVLVTQIDAGSGESAEAPVRCCKAVTPFNEASPNCKAHCLATIVDGLDNRVLRSRVLPIHWSSPLLDRGGRCCLRPPIAT</sequence>
<evidence type="ECO:0000313" key="2">
    <source>
        <dbReference type="EMBL" id="TCD15412.1"/>
    </source>
</evidence>
<accession>A0A4R0PD47</accession>
<organism evidence="2 3">
    <name type="scientific">Oricola cellulosilytica</name>
    <dbReference type="NCBI Taxonomy" id="1429082"/>
    <lineage>
        <taxon>Bacteria</taxon>
        <taxon>Pseudomonadati</taxon>
        <taxon>Pseudomonadota</taxon>
        <taxon>Alphaproteobacteria</taxon>
        <taxon>Hyphomicrobiales</taxon>
        <taxon>Ahrensiaceae</taxon>
        <taxon>Oricola</taxon>
    </lineage>
</organism>
<evidence type="ECO:0000313" key="3">
    <source>
        <dbReference type="Proteomes" id="UP000291301"/>
    </source>
</evidence>
<name>A0A4R0PD47_9HYPH</name>
<comment type="caution">
    <text evidence="2">The sequence shown here is derived from an EMBL/GenBank/DDBJ whole genome shotgun (WGS) entry which is preliminary data.</text>
</comment>
<reference evidence="2 3" key="1">
    <citation type="journal article" date="2015" name="Antonie Van Leeuwenhoek">
        <title>Oricola cellulosilytica gen. nov., sp. nov., a cellulose-degrading bacterium of the family Phyllobacteriaceae isolated from surface seashore water, and emended descriptions of Mesorhizobium loti and Phyllobacterium myrsinacearum.</title>
        <authorList>
            <person name="Hameed A."/>
            <person name="Shahina M."/>
            <person name="Lai W.A."/>
            <person name="Lin S.Y."/>
            <person name="Young L.S."/>
            <person name="Liu Y.C."/>
            <person name="Hsu Y.H."/>
            <person name="Young C.C."/>
        </authorList>
    </citation>
    <scope>NUCLEOTIDE SEQUENCE [LARGE SCALE GENOMIC DNA]</scope>
    <source>
        <strain evidence="2 3">KCTC 52183</strain>
    </source>
</reference>
<proteinExistence type="predicted"/>
<keyword evidence="1" id="KW-0732">Signal</keyword>
<feature type="signal peptide" evidence="1">
    <location>
        <begin position="1"/>
        <end position="22"/>
    </location>
</feature>
<dbReference type="EMBL" id="SJST01000002">
    <property type="protein sequence ID" value="TCD15412.1"/>
    <property type="molecule type" value="Genomic_DNA"/>
</dbReference>
<dbReference type="RefSeq" id="WP_131567467.1">
    <property type="nucleotide sequence ID" value="NZ_JAINFK010000004.1"/>
</dbReference>
<evidence type="ECO:0000256" key="1">
    <source>
        <dbReference type="SAM" id="SignalP"/>
    </source>
</evidence>
<feature type="chain" id="PRO_5020258483" evidence="1">
    <location>
        <begin position="23"/>
        <end position="112"/>
    </location>
</feature>
<keyword evidence="3" id="KW-1185">Reference proteome</keyword>
<gene>
    <name evidence="2" type="ORF">E0D97_07740</name>
</gene>
<dbReference type="AlphaFoldDB" id="A0A4R0PD47"/>